<gene>
    <name evidence="2" type="ORF">ACFFJ8_09810</name>
</gene>
<evidence type="ECO:0000313" key="2">
    <source>
        <dbReference type="EMBL" id="MFC0391672.1"/>
    </source>
</evidence>
<evidence type="ECO:0000313" key="3">
    <source>
        <dbReference type="Proteomes" id="UP001589818"/>
    </source>
</evidence>
<accession>A0ABV6J813</accession>
<organism evidence="2 3">
    <name type="scientific">Paenibacillus mendelii</name>
    <dbReference type="NCBI Taxonomy" id="206163"/>
    <lineage>
        <taxon>Bacteria</taxon>
        <taxon>Bacillati</taxon>
        <taxon>Bacillota</taxon>
        <taxon>Bacilli</taxon>
        <taxon>Bacillales</taxon>
        <taxon>Paenibacillaceae</taxon>
        <taxon>Paenibacillus</taxon>
    </lineage>
</organism>
<sequence length="583" mass="65035">MKRKMAAGLVAVMALTTLFGCSQGNGGTPDPVNSSGSVVSEKENKPVTLKIAASIAAAEPNGVMQNPVAKEIEKELGIKMDMTAVGADFGEKLNAMIASNDLPDLFWVPDPVKSIPMMVKAGQIYELDELLAKYGDNITSDPSGQAMVELHKKTISPDGKLYTIGMLRGATTGGTQPLGGNFIRWDLYKQLGYPKLENFDTDLLNVLAEMQKLEPKNKDGQKVYAIGGWFADGQGWGDWPMTYTLTFTEGKGYLTGDRTVYYDIATNEVSPNNDLKDKNGMFWRTVKFYNKANQMGILDPESFTQKSDKYEEKVKSGRYLYNVPGWLVTDINSNYEKAGTPEKGMVALPPMNTDAYMLVSNLTGGGRTFAISKNAKNPEKAMQLLNWLSSYENARTVWNGPEGENWKMEEGKPVPTDEYLQQSASDLAFSKRTGAQMYYHFVGFGSAVVDPATGVPVNLFEWSDKAINRQLKDVHKDMLEHYGAKSLFELYTSKVKAYEETPLYQLGVLPENLKTLGTNLQNYTFKNIFKLVLAENDAEFAAKQDEFIKGLDDFKIDEIFDYWQSKAKEQQKELEPIFNLLKK</sequence>
<dbReference type="EMBL" id="JBHLVF010000011">
    <property type="protein sequence ID" value="MFC0391672.1"/>
    <property type="molecule type" value="Genomic_DNA"/>
</dbReference>
<name>A0ABV6J813_9BACL</name>
<protein>
    <submittedName>
        <fullName evidence="2">Extracellular solute-binding protein</fullName>
    </submittedName>
</protein>
<evidence type="ECO:0000256" key="1">
    <source>
        <dbReference type="SAM" id="SignalP"/>
    </source>
</evidence>
<dbReference type="RefSeq" id="WP_204819688.1">
    <property type="nucleotide sequence ID" value="NZ_JANHOF010000006.1"/>
</dbReference>
<dbReference type="InterPro" id="IPR050490">
    <property type="entry name" value="Bact_solute-bd_prot1"/>
</dbReference>
<reference evidence="2 3" key="1">
    <citation type="submission" date="2024-09" db="EMBL/GenBank/DDBJ databases">
        <authorList>
            <person name="Sun Q."/>
            <person name="Mori K."/>
        </authorList>
    </citation>
    <scope>NUCLEOTIDE SEQUENCE [LARGE SCALE GENOMIC DNA]</scope>
    <source>
        <strain evidence="2 3">CCM 4839</strain>
    </source>
</reference>
<dbReference type="PROSITE" id="PS51257">
    <property type="entry name" value="PROKAR_LIPOPROTEIN"/>
    <property type="match status" value="1"/>
</dbReference>
<keyword evidence="1" id="KW-0732">Signal</keyword>
<dbReference type="Pfam" id="PF01547">
    <property type="entry name" value="SBP_bac_1"/>
    <property type="match status" value="1"/>
</dbReference>
<keyword evidence="3" id="KW-1185">Reference proteome</keyword>
<feature type="signal peptide" evidence="1">
    <location>
        <begin position="1"/>
        <end position="24"/>
    </location>
</feature>
<proteinExistence type="predicted"/>
<dbReference type="PANTHER" id="PTHR43649:SF12">
    <property type="entry name" value="DIACETYLCHITOBIOSE BINDING PROTEIN DASA"/>
    <property type="match status" value="1"/>
</dbReference>
<dbReference type="PANTHER" id="PTHR43649">
    <property type="entry name" value="ARABINOSE-BINDING PROTEIN-RELATED"/>
    <property type="match status" value="1"/>
</dbReference>
<dbReference type="Proteomes" id="UP001589818">
    <property type="component" value="Unassembled WGS sequence"/>
</dbReference>
<comment type="caution">
    <text evidence="2">The sequence shown here is derived from an EMBL/GenBank/DDBJ whole genome shotgun (WGS) entry which is preliminary data.</text>
</comment>
<feature type="chain" id="PRO_5045572734" evidence="1">
    <location>
        <begin position="25"/>
        <end position="583"/>
    </location>
</feature>
<dbReference type="InterPro" id="IPR006059">
    <property type="entry name" value="SBP"/>
</dbReference>
<dbReference type="Gene3D" id="3.40.190.10">
    <property type="entry name" value="Periplasmic binding protein-like II"/>
    <property type="match status" value="2"/>
</dbReference>
<dbReference type="SUPFAM" id="SSF53850">
    <property type="entry name" value="Periplasmic binding protein-like II"/>
    <property type="match status" value="1"/>
</dbReference>